<name>A0AAJ0GX41_9PEZI</name>
<feature type="compositionally biased region" description="Gly residues" evidence="1">
    <location>
        <begin position="171"/>
        <end position="203"/>
    </location>
</feature>
<dbReference type="RefSeq" id="XP_062723528.1">
    <property type="nucleotide sequence ID" value="XM_062868631.1"/>
</dbReference>
<evidence type="ECO:0000256" key="1">
    <source>
        <dbReference type="SAM" id="MobiDB-lite"/>
    </source>
</evidence>
<organism evidence="2 3">
    <name type="scientific">Chaetomium strumarium</name>
    <dbReference type="NCBI Taxonomy" id="1170767"/>
    <lineage>
        <taxon>Eukaryota</taxon>
        <taxon>Fungi</taxon>
        <taxon>Dikarya</taxon>
        <taxon>Ascomycota</taxon>
        <taxon>Pezizomycotina</taxon>
        <taxon>Sordariomycetes</taxon>
        <taxon>Sordariomycetidae</taxon>
        <taxon>Sordariales</taxon>
        <taxon>Chaetomiaceae</taxon>
        <taxon>Chaetomium</taxon>
    </lineage>
</organism>
<sequence length="266" mass="27889">MKCYDWLMQVPHVKAYCRTSEGNCLVAVGCYEMGGDGHSSWFIFCGTIPRGDLRAYVEDHGGHAAKHWYHAATRDTSGQPVAKLKLHAEDTVLALMNEVMRTLTVKGDAEGIRLLVVGSLYHGRPGLVYLCNGGTKTPSCSIVAERLGVKVIKSGQTVEFFDSQDRLPRYGRGGRGGRGGNGQESGNGNGQGSVSGSAGTGGGHTDRGPHGGSNAVCSSNSGGASYTYRVSRSDHGGNYTQTTADDIAVGMSGLSIGADSTPRSAR</sequence>
<evidence type="ECO:0000313" key="2">
    <source>
        <dbReference type="EMBL" id="KAK3307748.1"/>
    </source>
</evidence>
<dbReference type="GeneID" id="87887460"/>
<protein>
    <submittedName>
        <fullName evidence="2">Uncharacterized protein</fullName>
    </submittedName>
</protein>
<dbReference type="EMBL" id="JAUDZG010000002">
    <property type="protein sequence ID" value="KAK3307748.1"/>
    <property type="molecule type" value="Genomic_DNA"/>
</dbReference>
<accession>A0AAJ0GX41</accession>
<dbReference type="Proteomes" id="UP001273166">
    <property type="component" value="Unassembled WGS sequence"/>
</dbReference>
<comment type="caution">
    <text evidence="2">The sequence shown here is derived from an EMBL/GenBank/DDBJ whole genome shotgun (WGS) entry which is preliminary data.</text>
</comment>
<feature type="region of interest" description="Disordered" evidence="1">
    <location>
        <begin position="233"/>
        <end position="266"/>
    </location>
</feature>
<reference evidence="2" key="1">
    <citation type="journal article" date="2023" name="Mol. Phylogenet. Evol.">
        <title>Genome-scale phylogeny and comparative genomics of the fungal order Sordariales.</title>
        <authorList>
            <person name="Hensen N."/>
            <person name="Bonometti L."/>
            <person name="Westerberg I."/>
            <person name="Brannstrom I.O."/>
            <person name="Guillou S."/>
            <person name="Cros-Aarteil S."/>
            <person name="Calhoun S."/>
            <person name="Haridas S."/>
            <person name="Kuo A."/>
            <person name="Mondo S."/>
            <person name="Pangilinan J."/>
            <person name="Riley R."/>
            <person name="LaButti K."/>
            <person name="Andreopoulos B."/>
            <person name="Lipzen A."/>
            <person name="Chen C."/>
            <person name="Yan M."/>
            <person name="Daum C."/>
            <person name="Ng V."/>
            <person name="Clum A."/>
            <person name="Steindorff A."/>
            <person name="Ohm R.A."/>
            <person name="Martin F."/>
            <person name="Silar P."/>
            <person name="Natvig D.O."/>
            <person name="Lalanne C."/>
            <person name="Gautier V."/>
            <person name="Ament-Velasquez S.L."/>
            <person name="Kruys A."/>
            <person name="Hutchinson M.I."/>
            <person name="Powell A.J."/>
            <person name="Barry K."/>
            <person name="Miller A.N."/>
            <person name="Grigoriev I.V."/>
            <person name="Debuchy R."/>
            <person name="Gladieux P."/>
            <person name="Hiltunen Thoren M."/>
            <person name="Johannesson H."/>
        </authorList>
    </citation>
    <scope>NUCLEOTIDE SEQUENCE</scope>
    <source>
        <strain evidence="2">CBS 333.67</strain>
    </source>
</reference>
<feature type="region of interest" description="Disordered" evidence="1">
    <location>
        <begin position="163"/>
        <end position="219"/>
    </location>
</feature>
<keyword evidence="3" id="KW-1185">Reference proteome</keyword>
<gene>
    <name evidence="2" type="ORF">B0T15DRAFT_522453</name>
</gene>
<evidence type="ECO:0000313" key="3">
    <source>
        <dbReference type="Proteomes" id="UP001273166"/>
    </source>
</evidence>
<dbReference type="AlphaFoldDB" id="A0AAJ0GX41"/>
<proteinExistence type="predicted"/>
<reference evidence="2" key="2">
    <citation type="submission" date="2023-06" db="EMBL/GenBank/DDBJ databases">
        <authorList>
            <consortium name="Lawrence Berkeley National Laboratory"/>
            <person name="Mondo S.J."/>
            <person name="Hensen N."/>
            <person name="Bonometti L."/>
            <person name="Westerberg I."/>
            <person name="Brannstrom I.O."/>
            <person name="Guillou S."/>
            <person name="Cros-Aarteil S."/>
            <person name="Calhoun S."/>
            <person name="Haridas S."/>
            <person name="Kuo A."/>
            <person name="Pangilinan J."/>
            <person name="Riley R."/>
            <person name="Labutti K."/>
            <person name="Andreopoulos B."/>
            <person name="Lipzen A."/>
            <person name="Chen C."/>
            <person name="Yanf M."/>
            <person name="Daum C."/>
            <person name="Ng V."/>
            <person name="Clum A."/>
            <person name="Steindorff A."/>
            <person name="Ohm R."/>
            <person name="Martin F."/>
            <person name="Silar P."/>
            <person name="Natvig D."/>
            <person name="Lalanne C."/>
            <person name="Gautier V."/>
            <person name="Ament-Velasquez S.L."/>
            <person name="Kruys A."/>
            <person name="Hutchinson M.I."/>
            <person name="Powell A.J."/>
            <person name="Barry K."/>
            <person name="Miller A.N."/>
            <person name="Grigoriev I.V."/>
            <person name="Debuchy R."/>
            <person name="Gladieux P."/>
            <person name="Thoren M.H."/>
            <person name="Johannesson H."/>
        </authorList>
    </citation>
    <scope>NUCLEOTIDE SEQUENCE</scope>
    <source>
        <strain evidence="2">CBS 333.67</strain>
    </source>
</reference>